<dbReference type="EMBL" id="WQMS01000014">
    <property type="protein sequence ID" value="MVO78613.1"/>
    <property type="molecule type" value="Genomic_DNA"/>
</dbReference>
<feature type="signal peptide" evidence="1">
    <location>
        <begin position="1"/>
        <end position="26"/>
    </location>
</feature>
<accession>A0A6I4J3D7</accession>
<feature type="chain" id="PRO_5026142060" evidence="1">
    <location>
        <begin position="27"/>
        <end position="270"/>
    </location>
</feature>
<dbReference type="InterPro" id="IPR025737">
    <property type="entry name" value="FApF"/>
</dbReference>
<dbReference type="AlphaFoldDB" id="A0A6I4J3D7"/>
<evidence type="ECO:0000256" key="1">
    <source>
        <dbReference type="SAM" id="SignalP"/>
    </source>
</evidence>
<name>A0A6I4J3D7_9SPHN</name>
<protein>
    <submittedName>
        <fullName evidence="2">Transporter</fullName>
    </submittedName>
</protein>
<dbReference type="RefSeq" id="WP_157027585.1">
    <property type="nucleotide sequence ID" value="NZ_WQMS01000014.1"/>
</dbReference>
<evidence type="ECO:0000313" key="2">
    <source>
        <dbReference type="EMBL" id="MVO78613.1"/>
    </source>
</evidence>
<keyword evidence="3" id="KW-1185">Reference proteome</keyword>
<reference evidence="2 3" key="1">
    <citation type="submission" date="2019-12" db="EMBL/GenBank/DDBJ databases">
        <authorList>
            <person name="Huq M.A."/>
        </authorList>
    </citation>
    <scope>NUCLEOTIDE SEQUENCE [LARGE SCALE GENOMIC DNA]</scope>
    <source>
        <strain evidence="2 3">MAH-20</strain>
    </source>
</reference>
<keyword evidence="1" id="KW-0732">Signal</keyword>
<comment type="caution">
    <text evidence="2">The sequence shown here is derived from an EMBL/GenBank/DDBJ whole genome shotgun (WGS) entry which is preliminary data.</text>
</comment>
<sequence length="270" mass="27988">MIVASAGRRVRHLILAAALLSGPALAEERALCPDRPGLNAPPCIVDAGHVLVELGAADWTLERHGRERVDTLVSGDLAVRVGLAERMEVQLGWTAYGHVRNRDASGRVTRRSGTGDVALGFKYGLVRPDGEGISIALQPYVTLPTGGEAIGAGTWGAGVLVPLSFDLGHDVALVATPEASAAPDADGSGRHLAWGSAIGIEMPVATAWAISAELQAIRDDDPAGPRTLALGAVSLAWQPGANTQLDIGVVTGLNRASPDLELMAGIARRF</sequence>
<organism evidence="2 3">
    <name type="scientific">Sphingomonas horti</name>
    <dbReference type="NCBI Taxonomy" id="2682842"/>
    <lineage>
        <taxon>Bacteria</taxon>
        <taxon>Pseudomonadati</taxon>
        <taxon>Pseudomonadota</taxon>
        <taxon>Alphaproteobacteria</taxon>
        <taxon>Sphingomonadales</taxon>
        <taxon>Sphingomonadaceae</taxon>
        <taxon>Sphingomonas</taxon>
    </lineage>
</organism>
<dbReference type="Pfam" id="PF13557">
    <property type="entry name" value="Phenol_MetA_deg"/>
    <property type="match status" value="1"/>
</dbReference>
<dbReference type="Proteomes" id="UP000441389">
    <property type="component" value="Unassembled WGS sequence"/>
</dbReference>
<evidence type="ECO:0000313" key="3">
    <source>
        <dbReference type="Proteomes" id="UP000441389"/>
    </source>
</evidence>
<gene>
    <name evidence="2" type="ORF">GON01_11810</name>
</gene>
<proteinExistence type="predicted"/>